<organism evidence="1 2">
    <name type="scientific">Castor canadensis</name>
    <name type="common">American beaver</name>
    <dbReference type="NCBI Taxonomy" id="51338"/>
    <lineage>
        <taxon>Eukaryota</taxon>
        <taxon>Metazoa</taxon>
        <taxon>Chordata</taxon>
        <taxon>Craniata</taxon>
        <taxon>Vertebrata</taxon>
        <taxon>Euteleostomi</taxon>
        <taxon>Mammalia</taxon>
        <taxon>Eutheria</taxon>
        <taxon>Euarchontoglires</taxon>
        <taxon>Glires</taxon>
        <taxon>Rodentia</taxon>
        <taxon>Castorimorpha</taxon>
        <taxon>Castoridae</taxon>
        <taxon>Castor</taxon>
    </lineage>
</organism>
<name>A0AC58L4I4_CASCN</name>
<proteinExistence type="predicted"/>
<sequence length="115" mass="12976">MVGAHGRENFTSWHGEGKRKNRHPTSPFGDPSDLTPLSAPPLKGGVCGPYGINVEDSVCCRDYIRHTLPLTVVKRIYWTSDSCRRPGIVLQTFKDLEICANPRMPWVKRMLRKLG</sequence>
<keyword evidence="1" id="KW-1185">Reference proteome</keyword>
<reference evidence="2" key="1">
    <citation type="submission" date="2025-08" db="UniProtKB">
        <authorList>
            <consortium name="RefSeq"/>
        </authorList>
    </citation>
    <scope>IDENTIFICATION</scope>
</reference>
<evidence type="ECO:0000313" key="1">
    <source>
        <dbReference type="Proteomes" id="UP001732720"/>
    </source>
</evidence>
<accession>A0AC58L4I4</accession>
<gene>
    <name evidence="2" type="primary">Ccl22</name>
</gene>
<dbReference type="Proteomes" id="UP001732720">
    <property type="component" value="Chromosome 15"/>
</dbReference>
<dbReference type="RefSeq" id="XP_073912050.1">
    <property type="nucleotide sequence ID" value="XM_074055949.1"/>
</dbReference>
<evidence type="ECO:0000313" key="2">
    <source>
        <dbReference type="RefSeq" id="XP_073912050.1"/>
    </source>
</evidence>
<protein>
    <submittedName>
        <fullName evidence="2">C-C motif chemokine 22 isoform X1</fullName>
    </submittedName>
</protein>